<comment type="caution">
    <text evidence="4">The sequence shown here is derived from an EMBL/GenBank/DDBJ whole genome shotgun (WGS) entry which is preliminary data.</text>
</comment>
<dbReference type="EMBL" id="JBEWLZ010000005">
    <property type="protein sequence ID" value="MET1490265.1"/>
    <property type="molecule type" value="Genomic_DNA"/>
</dbReference>
<keyword evidence="1" id="KW-0500">Molybdenum</keyword>
<dbReference type="SUPFAM" id="SSF56003">
    <property type="entry name" value="Molybdenum cofactor-binding domain"/>
    <property type="match status" value="1"/>
</dbReference>
<dbReference type="InterPro" id="IPR014309">
    <property type="entry name" value="Xanthine_DH_Mopterin-bd_su"/>
</dbReference>
<dbReference type="NCBIfam" id="TIGR02965">
    <property type="entry name" value="xanthine_xdhB"/>
    <property type="match status" value="1"/>
</dbReference>
<evidence type="ECO:0000256" key="1">
    <source>
        <dbReference type="ARBA" id="ARBA00022505"/>
    </source>
</evidence>
<dbReference type="Gene3D" id="3.90.1170.50">
    <property type="entry name" value="Aldehyde oxidase/xanthine dehydrogenase, a/b hammerhead"/>
    <property type="match status" value="1"/>
</dbReference>
<dbReference type="InterPro" id="IPR016208">
    <property type="entry name" value="Ald_Oxase/xanthine_DH-like"/>
</dbReference>
<dbReference type="InterPro" id="IPR037165">
    <property type="entry name" value="AldOxase/xan_DH_Mopterin-bd_sf"/>
</dbReference>
<gene>
    <name evidence="4" type="primary">xdhB</name>
    <name evidence="4" type="ORF">ABVT11_10550</name>
</gene>
<name>A0ABV2CQT0_9RHOO</name>
<reference evidence="4 5" key="1">
    <citation type="submission" date="2024-07" db="EMBL/GenBank/DDBJ databases">
        <title>Uliginosibacterium paludis KCTC:42655.</title>
        <authorList>
            <person name="Kim M.K."/>
        </authorList>
    </citation>
    <scope>NUCLEOTIDE SEQUENCE [LARGE SCALE GENOMIC DNA]</scope>
    <source>
        <strain evidence="4 5">KCTC 42655</strain>
    </source>
</reference>
<dbReference type="GO" id="GO:0004854">
    <property type="term" value="F:xanthine dehydrogenase activity"/>
    <property type="evidence" value="ECO:0007669"/>
    <property type="project" value="UniProtKB-EC"/>
</dbReference>
<dbReference type="RefSeq" id="WP_345928464.1">
    <property type="nucleotide sequence ID" value="NZ_JBDIVF010000006.1"/>
</dbReference>
<proteinExistence type="predicted"/>
<dbReference type="Pfam" id="PF20256">
    <property type="entry name" value="MoCoBD_2"/>
    <property type="match status" value="1"/>
</dbReference>
<evidence type="ECO:0000313" key="5">
    <source>
        <dbReference type="Proteomes" id="UP001548590"/>
    </source>
</evidence>
<keyword evidence="5" id="KW-1185">Reference proteome</keyword>
<dbReference type="PANTHER" id="PTHR11908:SF132">
    <property type="entry name" value="ALDEHYDE OXIDASE 1-RELATED"/>
    <property type="match status" value="1"/>
</dbReference>
<organism evidence="4 5">
    <name type="scientific">Uliginosibacterium paludis</name>
    <dbReference type="NCBI Taxonomy" id="1615952"/>
    <lineage>
        <taxon>Bacteria</taxon>
        <taxon>Pseudomonadati</taxon>
        <taxon>Pseudomonadota</taxon>
        <taxon>Betaproteobacteria</taxon>
        <taxon>Rhodocyclales</taxon>
        <taxon>Zoogloeaceae</taxon>
        <taxon>Uliginosibacterium</taxon>
    </lineage>
</organism>
<dbReference type="InterPro" id="IPR036856">
    <property type="entry name" value="Ald_Oxase/Xan_DH_a/b_sf"/>
</dbReference>
<dbReference type="EC" id="1.17.1.4" evidence="4"/>
<dbReference type="PANTHER" id="PTHR11908">
    <property type="entry name" value="XANTHINE DEHYDROGENASE"/>
    <property type="match status" value="1"/>
</dbReference>
<dbReference type="SMART" id="SM01008">
    <property type="entry name" value="Ald_Xan_dh_C"/>
    <property type="match status" value="1"/>
</dbReference>
<dbReference type="InterPro" id="IPR046867">
    <property type="entry name" value="AldOxase/xan_DH_MoCoBD2"/>
</dbReference>
<evidence type="ECO:0000313" key="4">
    <source>
        <dbReference type="EMBL" id="MET1490265.1"/>
    </source>
</evidence>
<dbReference type="InterPro" id="IPR008274">
    <property type="entry name" value="AldOxase/xan_DH_MoCoBD1"/>
</dbReference>
<keyword evidence="2 4" id="KW-0560">Oxidoreductase</keyword>
<dbReference type="Gene3D" id="3.30.365.10">
    <property type="entry name" value="Aldehyde oxidase/xanthine dehydrogenase, molybdopterin binding domain"/>
    <property type="match status" value="4"/>
</dbReference>
<evidence type="ECO:0000259" key="3">
    <source>
        <dbReference type="SMART" id="SM01008"/>
    </source>
</evidence>
<dbReference type="Pfam" id="PF01315">
    <property type="entry name" value="Ald_Xan_dh_C"/>
    <property type="match status" value="1"/>
</dbReference>
<dbReference type="SUPFAM" id="SSF54665">
    <property type="entry name" value="CO dehydrogenase molybdoprotein N-domain-like"/>
    <property type="match status" value="1"/>
</dbReference>
<protein>
    <submittedName>
        <fullName evidence="4">Xanthine dehydrogenase molybdopterin binding subunit</fullName>
        <ecNumber evidence="4">1.17.1.4</ecNumber>
    </submittedName>
</protein>
<feature type="domain" description="Aldehyde oxidase/xanthine dehydrogenase a/b hammerhead" evidence="3">
    <location>
        <begin position="19"/>
        <end position="127"/>
    </location>
</feature>
<dbReference type="Proteomes" id="UP001548590">
    <property type="component" value="Unassembled WGS sequence"/>
</dbReference>
<dbReference type="Pfam" id="PF02738">
    <property type="entry name" value="MoCoBD_1"/>
    <property type="match status" value="1"/>
</dbReference>
<dbReference type="InterPro" id="IPR000674">
    <property type="entry name" value="Ald_Oxase/Xan_DH_a/b"/>
</dbReference>
<sequence length="762" mass="81204">MSATVGKSHRHESAPLHVSGRATYVDDMIEPSGCLHAAFGLSTCTHGRILSIDLTEVAASPGVVEVLTAEDIPGLNDCGPSPLHDDPILASGLVHFRGQPVFLVIATSHDAARRAARRAKIEYEALPAILDIPAAVAASSWVLPPVSVSRGDAAAALAAAPHRLQGRAELGGQEHFYLESQVSLAVPREDRSLHVHCSTQHPTEMQHAVAHTLGWASHQVSVECRRMGGGFGGKESQSAQVACAAALGAWKTGRAVKMRLDRDDDMMITGKRHDFAFEWDAGFDDEGRLCGLAISMASRCGFSADLSGPVNDRAIFHLDNAYFLDAISIRSLRCRTNTVSNTAFRGFGGPQGIFAIEYVIDDIARQLGRDPLDVRRANFYGLPGEAARTTTHYGMPVEDNIAPQLVDALAADCDYAARREAIAAFNAQSPVIKRGLALTPVKFGISFTATFFNQAGAQVNLYADGTVLVTHGGTEMGQGLYTKIAQIVAHEFGLPLDKVRLLATDTSRVPNTSATAASSGADLNGKAAQDAARKVCTRLAAFFRSRHGLADDAPVSFADGQLSAGDFREAFADIVPAAYKARIQLWDSGFYATPKIHYDAGTLQGRPFFYFAYGACCAEVAIDTLTGEYRVLRADILHDAGRSLNPALDIGQVEGGFIQGMGWLTREELVFHKDGRLTTHAPSTYKIPAASDCPPVMNVKLWQGDNPEDSIHRSKAVGEPPLVHGVAVFLALRDACSAALGAPAPLQAPATPEAVLKAIGGL</sequence>
<evidence type="ECO:0000256" key="2">
    <source>
        <dbReference type="ARBA" id="ARBA00023002"/>
    </source>
</evidence>
<accession>A0ABV2CQT0</accession>